<keyword evidence="1" id="KW-0436">Ligase</keyword>
<sequence>MLYGDGTKSKRHMGRETFVFGGTCGSRSGICEINLNVVLFCCSNATILLADGMLGLGYIKYSLLAQTSSS</sequence>
<dbReference type="EMBL" id="KV020118">
    <property type="protein sequence ID" value="KZV15169.1"/>
    <property type="molecule type" value="Genomic_DNA"/>
</dbReference>
<accession>A0A2Z7A180</accession>
<reference evidence="1 2" key="1">
    <citation type="journal article" date="2015" name="Proc. Natl. Acad. Sci. U.S.A.">
        <title>The resurrection genome of Boea hygrometrica: A blueprint for survival of dehydration.</title>
        <authorList>
            <person name="Xiao L."/>
            <person name="Yang G."/>
            <person name="Zhang L."/>
            <person name="Yang X."/>
            <person name="Zhao S."/>
            <person name="Ji Z."/>
            <person name="Zhou Q."/>
            <person name="Hu M."/>
            <person name="Wang Y."/>
            <person name="Chen M."/>
            <person name="Xu Y."/>
            <person name="Jin H."/>
            <person name="Xiao X."/>
            <person name="Hu G."/>
            <person name="Bao F."/>
            <person name="Hu Y."/>
            <person name="Wan P."/>
            <person name="Li L."/>
            <person name="Deng X."/>
            <person name="Kuang T."/>
            <person name="Xiang C."/>
            <person name="Zhu J.K."/>
            <person name="Oliver M.J."/>
            <person name="He Y."/>
        </authorList>
    </citation>
    <scope>NUCLEOTIDE SEQUENCE [LARGE SCALE GENOMIC DNA]</scope>
    <source>
        <strain evidence="2">cv. XS01</strain>
    </source>
</reference>
<keyword evidence="2" id="KW-1185">Reference proteome</keyword>
<dbReference type="SUPFAM" id="SSF50630">
    <property type="entry name" value="Acid proteases"/>
    <property type="match status" value="1"/>
</dbReference>
<evidence type="ECO:0000313" key="1">
    <source>
        <dbReference type="EMBL" id="KZV15169.1"/>
    </source>
</evidence>
<dbReference type="GO" id="GO:0016874">
    <property type="term" value="F:ligase activity"/>
    <property type="evidence" value="ECO:0007669"/>
    <property type="project" value="UniProtKB-KW"/>
</dbReference>
<dbReference type="Proteomes" id="UP000250235">
    <property type="component" value="Unassembled WGS sequence"/>
</dbReference>
<evidence type="ECO:0000313" key="2">
    <source>
        <dbReference type="Proteomes" id="UP000250235"/>
    </source>
</evidence>
<name>A0A2Z7A180_9LAMI</name>
<protein>
    <submittedName>
        <fullName evidence="1">Histidine--tRNA ligase</fullName>
    </submittedName>
</protein>
<dbReference type="AlphaFoldDB" id="A0A2Z7A180"/>
<dbReference type="InterPro" id="IPR021109">
    <property type="entry name" value="Peptidase_aspartic_dom_sf"/>
</dbReference>
<gene>
    <name evidence="1" type="ORF">F511_30215</name>
</gene>
<organism evidence="1 2">
    <name type="scientific">Dorcoceras hygrometricum</name>
    <dbReference type="NCBI Taxonomy" id="472368"/>
    <lineage>
        <taxon>Eukaryota</taxon>
        <taxon>Viridiplantae</taxon>
        <taxon>Streptophyta</taxon>
        <taxon>Embryophyta</taxon>
        <taxon>Tracheophyta</taxon>
        <taxon>Spermatophyta</taxon>
        <taxon>Magnoliopsida</taxon>
        <taxon>eudicotyledons</taxon>
        <taxon>Gunneridae</taxon>
        <taxon>Pentapetalae</taxon>
        <taxon>asterids</taxon>
        <taxon>lamiids</taxon>
        <taxon>Lamiales</taxon>
        <taxon>Gesneriaceae</taxon>
        <taxon>Didymocarpoideae</taxon>
        <taxon>Trichosporeae</taxon>
        <taxon>Loxocarpinae</taxon>
        <taxon>Dorcoceras</taxon>
    </lineage>
</organism>
<proteinExistence type="predicted"/>
<dbReference type="Gene3D" id="2.40.70.10">
    <property type="entry name" value="Acid Proteases"/>
    <property type="match status" value="1"/>
</dbReference>